<sequence>MAKELNKYYQFIPQSIMMLPYFQRRLLLQCWRKDGHYHSMGKTFPFRCLLMVLGLLLLSCGQDKNTKQAHPNIVLILADDLGYGDLGIYNPNSLIPTPNLDKLAMGGIRLTDAYCPVSVCSPSRFALMTGTYPFRSRKKSGVMSNYEPSLIEPDQLTLMQMLEKKGYTTAGYGKWHLGASFPTMDGKKPVGYGKFKADNNGANIDLSRPVSGGPVDHGFEHWLGFSCASECWVLEGNKIMGILEHDYYNVDAAQNKEHLKLFPREQYLSFITDRSTQFLTDHVDKDKDNPFFLYYAPYVPHIPLAVSDNFIGSTDAGLYGDYVHELDFYIGKLLKTLDSLQLSDNTLVLFASDNGSTFTATSRETDFSKVSNNLKEMEVKVADQQVHNPNGKLRGTKQTVWEGGVRTPFIARWPGNIPANTISKELFALNDIMATLAAVLDFDLKENEGIDSYNLLPVLKGDDEVAIRTSVVVQSGRGDKGLRMGKWKYIEPNGANMGKGELYNLENDLSEAHNLIDSLPRRAHELSGALAAIVQGNSSK</sequence>
<dbReference type="CDD" id="cd16143">
    <property type="entry name" value="ARS_like"/>
    <property type="match status" value="1"/>
</dbReference>
<dbReference type="InterPro" id="IPR000917">
    <property type="entry name" value="Sulfatase_N"/>
</dbReference>
<dbReference type="Proteomes" id="UP000267585">
    <property type="component" value="Unassembled WGS sequence"/>
</dbReference>
<dbReference type="PANTHER" id="PTHR42693:SF53">
    <property type="entry name" value="ENDO-4-O-SULFATASE"/>
    <property type="match status" value="1"/>
</dbReference>
<dbReference type="EMBL" id="RQPJ01000003">
    <property type="protein sequence ID" value="RTE53776.1"/>
    <property type="molecule type" value="Genomic_DNA"/>
</dbReference>
<keyword evidence="7" id="KW-1185">Reference proteome</keyword>
<evidence type="ECO:0000256" key="1">
    <source>
        <dbReference type="ARBA" id="ARBA00008779"/>
    </source>
</evidence>
<dbReference type="GO" id="GO:0046872">
    <property type="term" value="F:metal ion binding"/>
    <property type="evidence" value="ECO:0007669"/>
    <property type="project" value="UniProtKB-KW"/>
</dbReference>
<evidence type="ECO:0000256" key="3">
    <source>
        <dbReference type="ARBA" id="ARBA00022801"/>
    </source>
</evidence>
<dbReference type="SUPFAM" id="SSF53649">
    <property type="entry name" value="Alkaline phosphatase-like"/>
    <property type="match status" value="1"/>
</dbReference>
<evidence type="ECO:0000259" key="5">
    <source>
        <dbReference type="Pfam" id="PF00884"/>
    </source>
</evidence>
<name>A0A3S0CL17_9FLAO</name>
<dbReference type="InterPro" id="IPR024607">
    <property type="entry name" value="Sulfatase_CS"/>
</dbReference>
<comment type="caution">
    <text evidence="6">The sequence shown here is derived from an EMBL/GenBank/DDBJ whole genome shotgun (WGS) entry which is preliminary data.</text>
</comment>
<comment type="similarity">
    <text evidence="1">Belongs to the sulfatase family.</text>
</comment>
<evidence type="ECO:0000256" key="2">
    <source>
        <dbReference type="ARBA" id="ARBA00022723"/>
    </source>
</evidence>
<keyword evidence="2" id="KW-0479">Metal-binding</keyword>
<protein>
    <submittedName>
        <fullName evidence="6">Sulfatase</fullName>
    </submittedName>
</protein>
<organism evidence="6 7">
    <name type="scientific">Arenibacter aquaticus</name>
    <dbReference type="NCBI Taxonomy" id="2489054"/>
    <lineage>
        <taxon>Bacteria</taxon>
        <taxon>Pseudomonadati</taxon>
        <taxon>Bacteroidota</taxon>
        <taxon>Flavobacteriia</taxon>
        <taxon>Flavobacteriales</taxon>
        <taxon>Flavobacteriaceae</taxon>
        <taxon>Arenibacter</taxon>
    </lineage>
</organism>
<dbReference type="InterPro" id="IPR017850">
    <property type="entry name" value="Alkaline_phosphatase_core_sf"/>
</dbReference>
<dbReference type="Pfam" id="PF00884">
    <property type="entry name" value="Sulfatase"/>
    <property type="match status" value="1"/>
</dbReference>
<reference evidence="6 7" key="1">
    <citation type="submission" date="2018-11" db="EMBL/GenBank/DDBJ databases">
        <title>Arenibacter aquaticus sp.nov., a marine bacterium isolated from surface seawater in the South China Sea.</title>
        <authorList>
            <person name="Guo J."/>
            <person name="Sun J."/>
        </authorList>
    </citation>
    <scope>NUCLEOTIDE SEQUENCE [LARGE SCALE GENOMIC DNA]</scope>
    <source>
        <strain evidence="6 7">GUO666</strain>
    </source>
</reference>
<dbReference type="PROSITE" id="PS00523">
    <property type="entry name" value="SULFATASE_1"/>
    <property type="match status" value="1"/>
</dbReference>
<dbReference type="PANTHER" id="PTHR42693">
    <property type="entry name" value="ARYLSULFATASE FAMILY MEMBER"/>
    <property type="match status" value="1"/>
</dbReference>
<dbReference type="AlphaFoldDB" id="A0A3S0CL17"/>
<dbReference type="InterPro" id="IPR050738">
    <property type="entry name" value="Sulfatase"/>
</dbReference>
<keyword evidence="4" id="KW-0106">Calcium</keyword>
<dbReference type="Gene3D" id="3.30.1120.10">
    <property type="match status" value="1"/>
</dbReference>
<gene>
    <name evidence="6" type="ORF">EHW67_07520</name>
</gene>
<proteinExistence type="inferred from homology"/>
<dbReference type="GO" id="GO:0004065">
    <property type="term" value="F:arylsulfatase activity"/>
    <property type="evidence" value="ECO:0007669"/>
    <property type="project" value="TreeGrafter"/>
</dbReference>
<evidence type="ECO:0000256" key="4">
    <source>
        <dbReference type="ARBA" id="ARBA00022837"/>
    </source>
</evidence>
<accession>A0A3S0CL17</accession>
<dbReference type="Gene3D" id="3.40.720.10">
    <property type="entry name" value="Alkaline Phosphatase, subunit A"/>
    <property type="match status" value="1"/>
</dbReference>
<evidence type="ECO:0000313" key="7">
    <source>
        <dbReference type="Proteomes" id="UP000267585"/>
    </source>
</evidence>
<evidence type="ECO:0000313" key="6">
    <source>
        <dbReference type="EMBL" id="RTE53776.1"/>
    </source>
</evidence>
<keyword evidence="3" id="KW-0378">Hydrolase</keyword>
<feature type="domain" description="Sulfatase N-terminal" evidence="5">
    <location>
        <begin position="71"/>
        <end position="441"/>
    </location>
</feature>